<evidence type="ECO:0000313" key="2">
    <source>
        <dbReference type="Proteomes" id="UP000247807"/>
    </source>
</evidence>
<name>A0A318QZT2_PROMR</name>
<sequence length="262" mass="29535">MKSLIIIPARGGSTRVPNKNLSLLNGKPLIYYSIKAASLLDDVGIIVSTDSTEIANYCESLGVEVPFLRPSNLSSAKSTSISVIVHVLYELIKNNCDLPEIIIFKPPTNPFLTPLSIRKMIDLKKENRDIDSIMSIHIPRVSALSFLSYSEKDRRIETQIYDIDGCKLYDIERSQDRPLSFASSPACKITETHYFIEKYINKKISAENSSGPTFNFKNSSGYIINNFEAYDIDTLEDLAIAKLIIQSNEKVLDKKIFNHIYD</sequence>
<dbReference type="AlphaFoldDB" id="A0A318QZT2"/>
<dbReference type="RefSeq" id="WP_158467416.1">
    <property type="nucleotide sequence ID" value="NZ_QJUE01000007.1"/>
</dbReference>
<dbReference type="InterPro" id="IPR003329">
    <property type="entry name" value="Cytidylyl_trans"/>
</dbReference>
<dbReference type="Pfam" id="PF02348">
    <property type="entry name" value="CTP_transf_3"/>
    <property type="match status" value="1"/>
</dbReference>
<dbReference type="PANTHER" id="PTHR21485:SF6">
    <property type="entry name" value="N-ACYLNEURAMINATE CYTIDYLYLTRANSFERASE-RELATED"/>
    <property type="match status" value="1"/>
</dbReference>
<dbReference type="InterPro" id="IPR050793">
    <property type="entry name" value="CMP-NeuNAc_synthase"/>
</dbReference>
<dbReference type="SUPFAM" id="SSF53448">
    <property type="entry name" value="Nucleotide-diphospho-sugar transferases"/>
    <property type="match status" value="1"/>
</dbReference>
<dbReference type="OrthoDB" id="9805604at2"/>
<dbReference type="Proteomes" id="UP000247807">
    <property type="component" value="Unassembled WGS sequence"/>
</dbReference>
<reference evidence="1 2" key="1">
    <citation type="journal article" date="2018" name="Appl. Environ. Microbiol.">
        <title>Genome rearrangement shapes Prochlorococcus ecological adaptation.</title>
        <authorList>
            <person name="Yan W."/>
            <person name="Wei S."/>
            <person name="Wang Q."/>
            <person name="Xiao X."/>
            <person name="Zeng Q."/>
            <person name="Jiao N."/>
            <person name="Zhang R."/>
        </authorList>
    </citation>
    <scope>NUCLEOTIDE SEQUENCE [LARGE SCALE GENOMIC DNA]</scope>
    <source>
        <strain evidence="1 2">XMU1408</strain>
    </source>
</reference>
<dbReference type="Gene3D" id="3.90.550.10">
    <property type="entry name" value="Spore Coat Polysaccharide Biosynthesis Protein SpsA, Chain A"/>
    <property type="match status" value="1"/>
</dbReference>
<comment type="caution">
    <text evidence="1">The sequence shown here is derived from an EMBL/GenBank/DDBJ whole genome shotgun (WGS) entry which is preliminary data.</text>
</comment>
<gene>
    <name evidence="1" type="ORF">DNJ73_09210</name>
</gene>
<dbReference type="InterPro" id="IPR029044">
    <property type="entry name" value="Nucleotide-diphossugar_trans"/>
</dbReference>
<dbReference type="GO" id="GO:0008781">
    <property type="term" value="F:N-acylneuraminate cytidylyltransferase activity"/>
    <property type="evidence" value="ECO:0007669"/>
    <property type="project" value="TreeGrafter"/>
</dbReference>
<organism evidence="1 2">
    <name type="scientific">Prochlorococcus marinus XMU1408</name>
    <dbReference type="NCBI Taxonomy" id="2213228"/>
    <lineage>
        <taxon>Bacteria</taxon>
        <taxon>Bacillati</taxon>
        <taxon>Cyanobacteriota</taxon>
        <taxon>Cyanophyceae</taxon>
        <taxon>Synechococcales</taxon>
        <taxon>Prochlorococcaceae</taxon>
        <taxon>Prochlorococcus</taxon>
    </lineage>
</organism>
<protein>
    <recommendedName>
        <fullName evidence="3">Acylneuraminate cytidylyltransferase family protein</fullName>
    </recommendedName>
</protein>
<proteinExistence type="predicted"/>
<dbReference type="PANTHER" id="PTHR21485">
    <property type="entry name" value="HAD SUPERFAMILY MEMBERS CMAS AND KDSC"/>
    <property type="match status" value="1"/>
</dbReference>
<evidence type="ECO:0000313" key="1">
    <source>
        <dbReference type="EMBL" id="PYE00249.1"/>
    </source>
</evidence>
<evidence type="ECO:0008006" key="3">
    <source>
        <dbReference type="Google" id="ProtNLM"/>
    </source>
</evidence>
<dbReference type="CDD" id="cd02513">
    <property type="entry name" value="CMP-NeuAc_Synthase"/>
    <property type="match status" value="1"/>
</dbReference>
<accession>A0A318QZT2</accession>
<dbReference type="EMBL" id="QJUE01000007">
    <property type="protein sequence ID" value="PYE00249.1"/>
    <property type="molecule type" value="Genomic_DNA"/>
</dbReference>